<dbReference type="InterPro" id="IPR013491">
    <property type="entry name" value="Tape_meas_N"/>
</dbReference>
<gene>
    <name evidence="2" type="ORF">PFLU3_16290</name>
</gene>
<sequence length="785" mass="83011">MSTETIGQFFGQLGFKVDWTGLNQFERRMRQLSSEVNKIGRKLERSLNLKPTLGNYAAQLRSLQGLTAKMNKEQMQTAKFTLATEQARAKVAQAQAKAQNEVDKGKRAAQAFSLRAEQQMMRNQSAKTQAMYQQTRLQRAMHQTELASMRLQDRIQARLNPQPRRNASTGGTGSYRVSRGHASPSLTRHAMAGGVGGMVGAHAGGFSMPGIGGFTSAVGAAAAGVVGLGVAAIGAAAAMHAFVNSIAEKGQQSNMRIAQLTAGYDDGKRSKQDATKLGRQANYRFLGVADELGLDAGQSGKDYAANRTNLMDAGMSDVRAEKTLHGFLAYAKGSGLDTQNVAGIMKAMGQSLSKGQLMSEEWKNQIAEHLPGAGKIGGEAYQKMTGGKLTGAAATAALTQAMAKGAIKGDDVKKFFETVAELLERDANRGGRLDLAKTSLESQKNRRNTLIQQVATNAYDKDDGAMGKALTANAVAQQNFIAALAPLVDKMSTVGTASIQSMTRLTDSVTQLIPAIDSWLNGFSGNTDKLEQAIKSNIDGLKAFTDGFQSTFASIGISQWGEKFGALGDALVRLNTALEPLKALIGVLAGTFATLAGIALDTALETLTGAVNALAAVLEWSAKKLGYESQAEKTNRLYNEAHPNRVVDGSGTKPLVMAPQASDSIIGSQMSMSPLVGGLLKLNENQAIDRLQASQSGAYVMASDQSQAAVNNQSTVNQQAPVTTINNDIKTGDMNVTIHSNATTTEGVLKDALPAIQQAAKEAAKQGVLEAQGKQFSPAAVTDLR</sequence>
<dbReference type="RefSeq" id="WP_043047713.1">
    <property type="nucleotide sequence ID" value="NZ_JXCQ01000010.1"/>
</dbReference>
<protein>
    <submittedName>
        <fullName evidence="2">Uncharacterized protein</fullName>
    </submittedName>
</protein>
<proteinExistence type="predicted"/>
<feature type="region of interest" description="Disordered" evidence="1">
    <location>
        <begin position="158"/>
        <end position="181"/>
    </location>
</feature>
<evidence type="ECO:0000313" key="2">
    <source>
        <dbReference type="EMBL" id="KIR22946.1"/>
    </source>
</evidence>
<name>A0A0D0THR7_PSEFL</name>
<accession>A0A0D0THR7</accession>
<dbReference type="EMBL" id="JXCQ01000010">
    <property type="protein sequence ID" value="KIR22946.1"/>
    <property type="molecule type" value="Genomic_DNA"/>
</dbReference>
<dbReference type="PATRIC" id="fig|294.125.peg.1677"/>
<dbReference type="Proteomes" id="UP000032210">
    <property type="component" value="Unassembled WGS sequence"/>
</dbReference>
<evidence type="ECO:0000313" key="3">
    <source>
        <dbReference type="Proteomes" id="UP000032210"/>
    </source>
</evidence>
<reference evidence="2 3" key="1">
    <citation type="submission" date="2015-01" db="EMBL/GenBank/DDBJ databases">
        <title>Genome sequence of the beneficial rhizobacterium Pseudomonas fluorescens 2-79.</title>
        <authorList>
            <person name="Thuermer A."/>
            <person name="Daniel R."/>
        </authorList>
    </citation>
    <scope>NUCLEOTIDE SEQUENCE [LARGE SCALE GENOMIC DNA]</scope>
    <source>
        <strain evidence="2 3">2-79</strain>
    </source>
</reference>
<organism evidence="2 3">
    <name type="scientific">Pseudomonas fluorescens</name>
    <dbReference type="NCBI Taxonomy" id="294"/>
    <lineage>
        <taxon>Bacteria</taxon>
        <taxon>Pseudomonadati</taxon>
        <taxon>Pseudomonadota</taxon>
        <taxon>Gammaproteobacteria</taxon>
        <taxon>Pseudomonadales</taxon>
        <taxon>Pseudomonadaceae</taxon>
        <taxon>Pseudomonas</taxon>
    </lineage>
</organism>
<dbReference type="AlphaFoldDB" id="A0A0D0THR7"/>
<dbReference type="NCBIfam" id="TIGR02675">
    <property type="entry name" value="tape_meas_nterm"/>
    <property type="match status" value="1"/>
</dbReference>
<evidence type="ECO:0000256" key="1">
    <source>
        <dbReference type="SAM" id="MobiDB-lite"/>
    </source>
</evidence>
<comment type="caution">
    <text evidence="2">The sequence shown here is derived from an EMBL/GenBank/DDBJ whole genome shotgun (WGS) entry which is preliminary data.</text>
</comment>